<evidence type="ECO:0000313" key="7">
    <source>
        <dbReference type="Proteomes" id="UP000195772"/>
    </source>
</evidence>
<protein>
    <submittedName>
        <fullName evidence="6">ABC transporter ATP-binding protein</fullName>
    </submittedName>
</protein>
<feature type="coiled-coil region" evidence="4">
    <location>
        <begin position="224"/>
        <end position="258"/>
    </location>
</feature>
<dbReference type="AlphaFoldDB" id="A0A1Y3QXX8"/>
<name>A0A1Y3QXX8_9BACT</name>
<gene>
    <name evidence="6" type="ORF">B5G41_12985</name>
</gene>
<dbReference type="eggNOG" id="COG0488">
    <property type="taxonomic scope" value="Bacteria"/>
</dbReference>
<keyword evidence="1" id="KW-0677">Repeat</keyword>
<evidence type="ECO:0000313" key="6">
    <source>
        <dbReference type="EMBL" id="OUN02269.1"/>
    </source>
</evidence>
<dbReference type="PANTHER" id="PTHR19211">
    <property type="entry name" value="ATP-BINDING TRANSPORT PROTEIN-RELATED"/>
    <property type="match status" value="1"/>
</dbReference>
<dbReference type="PROSITE" id="PS00211">
    <property type="entry name" value="ABC_TRANSPORTER_1"/>
    <property type="match status" value="2"/>
</dbReference>
<reference evidence="7" key="1">
    <citation type="submission" date="2017-04" db="EMBL/GenBank/DDBJ databases">
        <title>Function of individual gut microbiota members based on whole genome sequencing of pure cultures obtained from chicken caecum.</title>
        <authorList>
            <person name="Medvecky M."/>
            <person name="Cejkova D."/>
            <person name="Polansky O."/>
            <person name="Karasova D."/>
            <person name="Kubasova T."/>
            <person name="Cizek A."/>
            <person name="Rychlik I."/>
        </authorList>
    </citation>
    <scope>NUCLEOTIDE SEQUENCE [LARGE SCALE GENOMIC DNA]</scope>
    <source>
        <strain evidence="7">An90</strain>
    </source>
</reference>
<evidence type="ECO:0000259" key="5">
    <source>
        <dbReference type="PROSITE" id="PS50893"/>
    </source>
</evidence>
<dbReference type="PANTHER" id="PTHR19211:SF6">
    <property type="entry name" value="BLL7188 PROTEIN"/>
    <property type="match status" value="1"/>
</dbReference>
<dbReference type="OrthoDB" id="1521973at2"/>
<dbReference type="SUPFAM" id="SSF52540">
    <property type="entry name" value="P-loop containing nucleoside triphosphate hydrolases"/>
    <property type="match status" value="2"/>
</dbReference>
<evidence type="ECO:0000256" key="4">
    <source>
        <dbReference type="SAM" id="Coils"/>
    </source>
</evidence>
<dbReference type="SMART" id="SM00382">
    <property type="entry name" value="AAA"/>
    <property type="match status" value="2"/>
</dbReference>
<dbReference type="Pfam" id="PF00005">
    <property type="entry name" value="ABC_tran"/>
    <property type="match status" value="2"/>
</dbReference>
<keyword evidence="4" id="KW-0175">Coiled coil</keyword>
<feature type="domain" description="ABC transporter" evidence="5">
    <location>
        <begin position="3"/>
        <end position="236"/>
    </location>
</feature>
<dbReference type="InterPro" id="IPR027417">
    <property type="entry name" value="P-loop_NTPase"/>
</dbReference>
<comment type="caution">
    <text evidence="6">The sequence shown here is derived from an EMBL/GenBank/DDBJ whole genome shotgun (WGS) entry which is preliminary data.</text>
</comment>
<dbReference type="PROSITE" id="PS50893">
    <property type="entry name" value="ABC_TRANSPORTER_2"/>
    <property type="match status" value="2"/>
</dbReference>
<organism evidence="6 7">
    <name type="scientific">Alistipes onderdonkii</name>
    <dbReference type="NCBI Taxonomy" id="328813"/>
    <lineage>
        <taxon>Bacteria</taxon>
        <taxon>Pseudomonadati</taxon>
        <taxon>Bacteroidota</taxon>
        <taxon>Bacteroidia</taxon>
        <taxon>Bacteroidales</taxon>
        <taxon>Rikenellaceae</taxon>
        <taxon>Alistipes</taxon>
    </lineage>
</organism>
<dbReference type="InterPro" id="IPR017871">
    <property type="entry name" value="ABC_transporter-like_CS"/>
</dbReference>
<dbReference type="CDD" id="cd03221">
    <property type="entry name" value="ABCF_EF-3"/>
    <property type="match status" value="2"/>
</dbReference>
<dbReference type="Proteomes" id="UP000195772">
    <property type="component" value="Unassembled WGS sequence"/>
</dbReference>
<dbReference type="GO" id="GO:0005524">
    <property type="term" value="F:ATP binding"/>
    <property type="evidence" value="ECO:0007669"/>
    <property type="project" value="UniProtKB-KW"/>
</dbReference>
<keyword evidence="2" id="KW-0547">Nucleotide-binding</keyword>
<evidence type="ECO:0000256" key="2">
    <source>
        <dbReference type="ARBA" id="ARBA00022741"/>
    </source>
</evidence>
<evidence type="ECO:0000256" key="1">
    <source>
        <dbReference type="ARBA" id="ARBA00022737"/>
    </source>
</evidence>
<sequence length="531" mass="57642">MGIILSGVSYRYRNQQFLFEGLDLSVAAGAKVSLVGDNGTGKSTLLKLIAGELAPSSGSIVCPSRPYYVPQQAGIAGISVARALGVDGKVGALRAICAGSTDAACYDILADDWEVEARCRAALDGWGLPHVGLDSPVDTLSGGEKTRLLLAGVAVHAPAVILLDEPTNHLDASGRRKLCDFVCGSRATILVVSHDAELLDLVGITCELTPQGLKVYGGNFAFCREQRQAEEAALERQVASAEAALQLARRKAREIRERQEKRMRAGERHKDGLPRILRKTFKDSGERTDSRLGDKHAGLVDDARQRLGELRRRRREACELKIDFDDARLHDGKLLVSARGVNVEHTPGHPLWRVPIDLEVRSGERILLAGDNGSGKTTLVRLLAGELQPSSGQVVRTAFSHVWLDQEYGMAATPRSVLELAQCHNSGGLPEHGLKMRLHRALFPEAMWDKRCDTLSGGERMRLCLCCLMISNSVPDLLVLDEPTNNLDLGSLGILARAIAGYRGTLLVVTHDRHFAREVGITRTVALPPPE</sequence>
<dbReference type="GO" id="GO:0016887">
    <property type="term" value="F:ATP hydrolysis activity"/>
    <property type="evidence" value="ECO:0007669"/>
    <property type="project" value="InterPro"/>
</dbReference>
<keyword evidence="3 6" id="KW-0067">ATP-binding</keyword>
<dbReference type="InterPro" id="IPR003593">
    <property type="entry name" value="AAA+_ATPase"/>
</dbReference>
<dbReference type="InterPro" id="IPR050611">
    <property type="entry name" value="ABCF"/>
</dbReference>
<accession>A0A1Y3QXX8</accession>
<dbReference type="Gene3D" id="3.40.50.300">
    <property type="entry name" value="P-loop containing nucleotide triphosphate hydrolases"/>
    <property type="match status" value="2"/>
</dbReference>
<dbReference type="RefSeq" id="WP_087403341.1">
    <property type="nucleotide sequence ID" value="NZ_AP031440.1"/>
</dbReference>
<feature type="domain" description="ABC transporter" evidence="5">
    <location>
        <begin position="338"/>
        <end position="527"/>
    </location>
</feature>
<dbReference type="InterPro" id="IPR003439">
    <property type="entry name" value="ABC_transporter-like_ATP-bd"/>
</dbReference>
<dbReference type="EMBL" id="NFHB01000009">
    <property type="protein sequence ID" value="OUN02269.1"/>
    <property type="molecule type" value="Genomic_DNA"/>
</dbReference>
<proteinExistence type="predicted"/>
<dbReference type="FunFam" id="3.40.50.300:FF:001320">
    <property type="entry name" value="Heme ABC transporter ATP-binding protein"/>
    <property type="match status" value="1"/>
</dbReference>
<evidence type="ECO:0000256" key="3">
    <source>
        <dbReference type="ARBA" id="ARBA00022840"/>
    </source>
</evidence>